<keyword evidence="3" id="KW-1185">Reference proteome</keyword>
<name>S3C9T7_OPHP1</name>
<evidence type="ECO:0000313" key="2">
    <source>
        <dbReference type="EMBL" id="EPE09622.1"/>
    </source>
</evidence>
<accession>S3C9T7</accession>
<evidence type="ECO:0000313" key="3">
    <source>
        <dbReference type="Proteomes" id="UP000016923"/>
    </source>
</evidence>
<dbReference type="HOGENOM" id="CLU_2306885_0_0_1"/>
<sequence length="100" mass="11018">MPTAPRYAIRRDFIATPTAAAINSIGPRGTHDNSTGLDEHSSDQRTPATMQTLLARRTASATARLSLRYSRIASMSSHHHHSHAKLSIYTNTTFMTLDII</sequence>
<reference evidence="2 3" key="1">
    <citation type="journal article" date="2013" name="BMC Genomics">
        <title>The genome and transcriptome of the pine saprophyte Ophiostoma piceae, and a comparison with the bark beetle-associated pine pathogen Grosmannia clavigera.</title>
        <authorList>
            <person name="Haridas S."/>
            <person name="Wang Y."/>
            <person name="Lim L."/>
            <person name="Massoumi Alamouti S."/>
            <person name="Jackman S."/>
            <person name="Docking R."/>
            <person name="Robertson G."/>
            <person name="Birol I."/>
            <person name="Bohlmann J."/>
            <person name="Breuil C."/>
        </authorList>
    </citation>
    <scope>NUCLEOTIDE SEQUENCE [LARGE SCALE GENOMIC DNA]</scope>
    <source>
        <strain evidence="2 3">UAMH 11346</strain>
    </source>
</reference>
<gene>
    <name evidence="2" type="ORF">F503_07398</name>
</gene>
<dbReference type="AlphaFoldDB" id="S3C9T7"/>
<feature type="region of interest" description="Disordered" evidence="1">
    <location>
        <begin position="20"/>
        <end position="46"/>
    </location>
</feature>
<dbReference type="EMBL" id="KE148147">
    <property type="protein sequence ID" value="EPE09622.1"/>
    <property type="molecule type" value="Genomic_DNA"/>
</dbReference>
<proteinExistence type="predicted"/>
<dbReference type="VEuPathDB" id="FungiDB:F503_07398"/>
<evidence type="ECO:0000256" key="1">
    <source>
        <dbReference type="SAM" id="MobiDB-lite"/>
    </source>
</evidence>
<organism evidence="2 3">
    <name type="scientific">Ophiostoma piceae (strain UAMH 11346)</name>
    <name type="common">Sap stain fungus</name>
    <dbReference type="NCBI Taxonomy" id="1262450"/>
    <lineage>
        <taxon>Eukaryota</taxon>
        <taxon>Fungi</taxon>
        <taxon>Dikarya</taxon>
        <taxon>Ascomycota</taxon>
        <taxon>Pezizomycotina</taxon>
        <taxon>Sordariomycetes</taxon>
        <taxon>Sordariomycetidae</taxon>
        <taxon>Ophiostomatales</taxon>
        <taxon>Ophiostomataceae</taxon>
        <taxon>Ophiostoma</taxon>
    </lineage>
</organism>
<protein>
    <submittedName>
        <fullName evidence="2">Uncharacterized protein</fullName>
    </submittedName>
</protein>
<dbReference type="Proteomes" id="UP000016923">
    <property type="component" value="Unassembled WGS sequence"/>
</dbReference>